<dbReference type="SUPFAM" id="SSF55186">
    <property type="entry name" value="ThrRS/AlaRS common domain"/>
    <property type="match status" value="1"/>
</dbReference>
<dbReference type="CDD" id="cd01667">
    <property type="entry name" value="TGS_ThrRS"/>
    <property type="match status" value="1"/>
</dbReference>
<dbReference type="GO" id="GO:0000166">
    <property type="term" value="F:nucleotide binding"/>
    <property type="evidence" value="ECO:0007669"/>
    <property type="project" value="InterPro"/>
</dbReference>
<keyword evidence="3" id="KW-0687">Ribonucleoprotein</keyword>
<dbReference type="EMBL" id="GEFH01004713">
    <property type="protein sequence ID" value="JAP63868.1"/>
    <property type="molecule type" value="mRNA"/>
</dbReference>
<protein>
    <submittedName>
        <fullName evidence="3">Putative 39s ribosomal protein l39</fullName>
    </submittedName>
</protein>
<feature type="domain" description="TGS" evidence="2">
    <location>
        <begin position="64"/>
        <end position="129"/>
    </location>
</feature>
<dbReference type="Gene3D" id="3.10.20.30">
    <property type="match status" value="1"/>
</dbReference>
<dbReference type="Pfam" id="PF02824">
    <property type="entry name" value="TGS"/>
    <property type="match status" value="1"/>
</dbReference>
<evidence type="ECO:0000313" key="3">
    <source>
        <dbReference type="EMBL" id="JAP63868.1"/>
    </source>
</evidence>
<dbReference type="InterPro" id="IPR004095">
    <property type="entry name" value="TGS"/>
</dbReference>
<reference evidence="3" key="1">
    <citation type="journal article" date="2017" name="Ticks Tick Borne Dis.">
        <title>An insight into the sialome of Hyalomma excavatum.</title>
        <authorList>
            <person name="Ribeiro J.M."/>
            <person name="Slovak M."/>
            <person name="Francischetti I.M."/>
        </authorList>
    </citation>
    <scope>NUCLEOTIDE SEQUENCE</scope>
    <source>
        <strain evidence="3">Samish</strain>
        <tissue evidence="3">Salivary glands</tissue>
    </source>
</reference>
<sequence length="381" mass="43076">MSLNSANRVMFLLRGVCSRRRSLCSSSVGAATEPRLTNEAVRKKRDALFTAEKERQAALITRVEKIEVRYLGPMEDCTLIMNKGISTPHDCARHIHESLVQRAAIAEVDGEPWDMSRPLVQDCQLRLNFYKDSNPYFANKAFWRTGSFLLGYVVDRAFKDQFYVQLHSWPQPQVRSGSFVYNVDLGIENWEPRRDEMDVLSGMGRRLATKPHHFERLEVDASVALRMFEDNKYKADQIPRIAAASPTGNMVTLYRLLDHVDISSGPMVGSLDHVSRFKVVAVYPMDTSIGLLYRFQGLAIPSSFSVSEFAYNVCCERAQRMNYTGLPRTESEADEEPSEDNVHFKDMSAEDELIETKITSDSTTATSKETTPAASDRISST</sequence>
<dbReference type="PANTHER" id="PTHR42753:SF9">
    <property type="entry name" value="LARGE RIBOSOMAL SUBUNIT PROTEIN ML39"/>
    <property type="match status" value="1"/>
</dbReference>
<dbReference type="AlphaFoldDB" id="A0A131XCP1"/>
<dbReference type="SUPFAM" id="SSF81271">
    <property type="entry name" value="TGS-like"/>
    <property type="match status" value="1"/>
</dbReference>
<dbReference type="GO" id="GO:0005739">
    <property type="term" value="C:mitochondrion"/>
    <property type="evidence" value="ECO:0007669"/>
    <property type="project" value="TreeGrafter"/>
</dbReference>
<evidence type="ECO:0000259" key="2">
    <source>
        <dbReference type="PROSITE" id="PS51880"/>
    </source>
</evidence>
<name>A0A131XCP1_9ACAR</name>
<dbReference type="GO" id="GO:0005840">
    <property type="term" value="C:ribosome"/>
    <property type="evidence" value="ECO:0007669"/>
    <property type="project" value="UniProtKB-KW"/>
</dbReference>
<accession>A0A131XCP1</accession>
<keyword evidence="3" id="KW-0689">Ribosomal protein</keyword>
<dbReference type="PANTHER" id="PTHR42753">
    <property type="entry name" value="MITOCHONDRIAL RIBOSOME PROTEIN L39/PROLYL-TRNA LIGASE FAMILY MEMBER"/>
    <property type="match status" value="1"/>
</dbReference>
<dbReference type="PROSITE" id="PS51880">
    <property type="entry name" value="TGS"/>
    <property type="match status" value="1"/>
</dbReference>
<dbReference type="GO" id="GO:0003723">
    <property type="term" value="F:RNA binding"/>
    <property type="evidence" value="ECO:0007669"/>
    <property type="project" value="TreeGrafter"/>
</dbReference>
<dbReference type="InterPro" id="IPR018163">
    <property type="entry name" value="Thr/Ala-tRNA-synth_IIc_edit"/>
</dbReference>
<organism evidence="3">
    <name type="scientific">Hyalomma excavatum</name>
    <dbReference type="NCBI Taxonomy" id="257692"/>
    <lineage>
        <taxon>Eukaryota</taxon>
        <taxon>Metazoa</taxon>
        <taxon>Ecdysozoa</taxon>
        <taxon>Arthropoda</taxon>
        <taxon>Chelicerata</taxon>
        <taxon>Arachnida</taxon>
        <taxon>Acari</taxon>
        <taxon>Parasitiformes</taxon>
        <taxon>Ixodida</taxon>
        <taxon>Ixodoidea</taxon>
        <taxon>Ixodidae</taxon>
        <taxon>Hyalomminae</taxon>
        <taxon>Hyalomma</taxon>
    </lineage>
</organism>
<feature type="region of interest" description="Disordered" evidence="1">
    <location>
        <begin position="326"/>
        <end position="381"/>
    </location>
</feature>
<evidence type="ECO:0000256" key="1">
    <source>
        <dbReference type="SAM" id="MobiDB-lite"/>
    </source>
</evidence>
<proteinExistence type="evidence at transcript level"/>
<dbReference type="InterPro" id="IPR012676">
    <property type="entry name" value="TGS-like"/>
</dbReference>
<dbReference type="InterPro" id="IPR012675">
    <property type="entry name" value="Beta-grasp_dom_sf"/>
</dbReference>
<dbReference type="Gene3D" id="3.30.980.10">
    <property type="entry name" value="Threonyl-trna Synthetase, Chain A, domain 2"/>
    <property type="match status" value="1"/>
</dbReference>
<dbReference type="InterPro" id="IPR050062">
    <property type="entry name" value="Pro-tRNA_synthetase"/>
</dbReference>
<feature type="compositionally biased region" description="Polar residues" evidence="1">
    <location>
        <begin position="357"/>
        <end position="381"/>
    </location>
</feature>